<dbReference type="Pfam" id="PF00010">
    <property type="entry name" value="HLH"/>
    <property type="match status" value="1"/>
</dbReference>
<feature type="region of interest" description="Disordered" evidence="1">
    <location>
        <begin position="76"/>
        <end position="148"/>
    </location>
</feature>
<dbReference type="Gene3D" id="4.10.280.10">
    <property type="entry name" value="Helix-loop-helix DNA-binding domain"/>
    <property type="match status" value="1"/>
</dbReference>
<feature type="region of interest" description="Disordered" evidence="1">
    <location>
        <begin position="253"/>
        <end position="323"/>
    </location>
</feature>
<dbReference type="GO" id="GO:0046983">
    <property type="term" value="F:protein dimerization activity"/>
    <property type="evidence" value="ECO:0007669"/>
    <property type="project" value="InterPro"/>
</dbReference>
<dbReference type="InterPro" id="IPR036638">
    <property type="entry name" value="HLH_DNA-bd_sf"/>
</dbReference>
<evidence type="ECO:0000259" key="2">
    <source>
        <dbReference type="PROSITE" id="PS50888"/>
    </source>
</evidence>
<organism evidence="3 4">
    <name type="scientific">Talaromyces proteolyticus</name>
    <dbReference type="NCBI Taxonomy" id="1131652"/>
    <lineage>
        <taxon>Eukaryota</taxon>
        <taxon>Fungi</taxon>
        <taxon>Dikarya</taxon>
        <taxon>Ascomycota</taxon>
        <taxon>Pezizomycotina</taxon>
        <taxon>Eurotiomycetes</taxon>
        <taxon>Eurotiomycetidae</taxon>
        <taxon>Eurotiales</taxon>
        <taxon>Trichocomaceae</taxon>
        <taxon>Talaromyces</taxon>
        <taxon>Talaromyces sect. Bacilispori</taxon>
    </lineage>
</organism>
<name>A0AAD4KTU2_9EURO</name>
<keyword evidence="4" id="KW-1185">Reference proteome</keyword>
<sequence>MAMDHDAAVSWPEQLPEETLMAPSNEDDFSSFLEFGLDFTDMEGHNPASVQHQRTIQHPDNHIVTSMAEDSHVNADHAGPPPQFAPHMAMGIPNNGSVDDQAFHFSHEQQHQQHQQHQQRQMAQHNQLQLAHQHAQHHLEKYPPHSAPHHYPEGQHVIPPTPNSIELHGGAARYPQRVDMGNEIYDRYSQMNDDQVTRISISHLGSHKSHQTAQQAAFYTPLVSPAMTPLETQFRLPEYTIPGEYFTPLTSPALEAQNSNSNGYPFTTQPPTAQSQMDAAGMVMTSAPSSPAVFRRQRRRPSTVTRAGGRAAKASPSIQPKNWRKQTQLMADDLAAGLGQEQASIRPPTSGGSSLRYNGHDSSQDSVSPEPISEPLMPPPAVPQTRKSPAFRPQVHASDESAPATPATLMKISNRPQHSQEPVGQFSGFASLVTGEPQDELMEDVVLPEAATTLRPRPSRIDTTVTTNETQSTPLAEPKSAERPVSGSLTPAGAMPSPSGPIAKKSESKATNGRKRQSVSSSHVSPALRPRISPSIQPLVRGDGITGENSALYLASKSNYQHILDGTLLPGVSYPETLAENLSSKRTNHKLAEQGRRNRINTALKEIEALLPPGFAHQHAAKESKEAASAGKNGDKEKEKNSQQTISKASTVEMAIDYIKSLKQELDDTKAQLNLAVSKLTAQNSRSPSEDSKSQIMSNANGATDIDST</sequence>
<dbReference type="SUPFAM" id="SSF47459">
    <property type="entry name" value="HLH, helix-loop-helix DNA-binding domain"/>
    <property type="match status" value="1"/>
</dbReference>
<dbReference type="EMBL" id="JAJTJA010000004">
    <property type="protein sequence ID" value="KAH8700738.1"/>
    <property type="molecule type" value="Genomic_DNA"/>
</dbReference>
<proteinExistence type="predicted"/>
<comment type="caution">
    <text evidence="3">The sequence shown here is derived from an EMBL/GenBank/DDBJ whole genome shotgun (WGS) entry which is preliminary data.</text>
</comment>
<feature type="compositionally biased region" description="Polar residues" evidence="1">
    <location>
        <begin position="256"/>
        <end position="277"/>
    </location>
</feature>
<dbReference type="PROSITE" id="PS50888">
    <property type="entry name" value="BHLH"/>
    <property type="match status" value="1"/>
</dbReference>
<dbReference type="GeneID" id="70244156"/>
<reference evidence="3" key="1">
    <citation type="submission" date="2021-12" db="EMBL/GenBank/DDBJ databases">
        <title>Convergent genome expansion in fungi linked to evolution of root-endophyte symbiosis.</title>
        <authorList>
            <consortium name="DOE Joint Genome Institute"/>
            <person name="Ke Y.-H."/>
            <person name="Bonito G."/>
            <person name="Liao H.-L."/>
            <person name="Looney B."/>
            <person name="Rojas-Flechas A."/>
            <person name="Nash J."/>
            <person name="Hameed K."/>
            <person name="Schadt C."/>
            <person name="Martin F."/>
            <person name="Crous P.W."/>
            <person name="Miettinen O."/>
            <person name="Magnuson J.K."/>
            <person name="Labbe J."/>
            <person name="Jacobson D."/>
            <person name="Doktycz M.J."/>
            <person name="Veneault-Fourrey C."/>
            <person name="Kuo A."/>
            <person name="Mondo S."/>
            <person name="Calhoun S."/>
            <person name="Riley R."/>
            <person name="Ohm R."/>
            <person name="LaButti K."/>
            <person name="Andreopoulos B."/>
            <person name="Pangilinan J."/>
            <person name="Nolan M."/>
            <person name="Tritt A."/>
            <person name="Clum A."/>
            <person name="Lipzen A."/>
            <person name="Daum C."/>
            <person name="Barry K."/>
            <person name="Grigoriev I.V."/>
            <person name="Vilgalys R."/>
        </authorList>
    </citation>
    <scope>NUCLEOTIDE SEQUENCE</scope>
    <source>
        <strain evidence="3">PMI_201</strain>
    </source>
</reference>
<dbReference type="AlphaFoldDB" id="A0AAD4KTU2"/>
<dbReference type="Proteomes" id="UP001201262">
    <property type="component" value="Unassembled WGS sequence"/>
</dbReference>
<evidence type="ECO:0000256" key="1">
    <source>
        <dbReference type="SAM" id="MobiDB-lite"/>
    </source>
</evidence>
<evidence type="ECO:0000313" key="3">
    <source>
        <dbReference type="EMBL" id="KAH8700738.1"/>
    </source>
</evidence>
<dbReference type="InterPro" id="IPR011598">
    <property type="entry name" value="bHLH_dom"/>
</dbReference>
<feature type="region of interest" description="Disordered" evidence="1">
    <location>
        <begin position="679"/>
        <end position="709"/>
    </location>
</feature>
<feature type="region of interest" description="Disordered" evidence="1">
    <location>
        <begin position="449"/>
        <end position="542"/>
    </location>
</feature>
<gene>
    <name evidence="3" type="ORF">BGW36DRAFT_357386</name>
</gene>
<feature type="region of interest" description="Disordered" evidence="1">
    <location>
        <begin position="341"/>
        <end position="404"/>
    </location>
</feature>
<feature type="compositionally biased region" description="Polar residues" evidence="1">
    <location>
        <begin position="694"/>
        <end position="709"/>
    </location>
</feature>
<feature type="domain" description="BHLH" evidence="2">
    <location>
        <begin position="584"/>
        <end position="662"/>
    </location>
</feature>
<dbReference type="SMART" id="SM00353">
    <property type="entry name" value="HLH"/>
    <property type="match status" value="1"/>
</dbReference>
<feature type="compositionally biased region" description="Basic and acidic residues" evidence="1">
    <location>
        <begin position="101"/>
        <end position="111"/>
    </location>
</feature>
<dbReference type="CDD" id="cd11392">
    <property type="entry name" value="bHLH_ScPHO4_like"/>
    <property type="match status" value="1"/>
</dbReference>
<feature type="compositionally biased region" description="Low complexity" evidence="1">
    <location>
        <begin position="112"/>
        <end position="133"/>
    </location>
</feature>
<dbReference type="RefSeq" id="XP_046074444.1">
    <property type="nucleotide sequence ID" value="XM_046213869.1"/>
</dbReference>
<evidence type="ECO:0000313" key="4">
    <source>
        <dbReference type="Proteomes" id="UP001201262"/>
    </source>
</evidence>
<accession>A0AAD4KTU2</accession>
<feature type="compositionally biased region" description="Polar residues" evidence="1">
    <location>
        <begin position="461"/>
        <end position="474"/>
    </location>
</feature>
<protein>
    <recommendedName>
        <fullName evidence="2">BHLH domain-containing protein</fullName>
    </recommendedName>
</protein>
<feature type="region of interest" description="Disordered" evidence="1">
    <location>
        <begin position="617"/>
        <end position="649"/>
    </location>
</feature>